<proteinExistence type="predicted"/>
<dbReference type="AlphaFoldDB" id="A0A0U4FBS8"/>
<dbReference type="Gene3D" id="3.40.50.720">
    <property type="entry name" value="NAD(P)-binding Rossmann-like Domain"/>
    <property type="match status" value="1"/>
</dbReference>
<gene>
    <name evidence="3" type="ORF">AOX59_17930</name>
</gene>
<evidence type="ECO:0000313" key="4">
    <source>
        <dbReference type="Proteomes" id="UP000050331"/>
    </source>
</evidence>
<keyword evidence="4" id="KW-1185">Reference proteome</keyword>
<evidence type="ECO:0000259" key="1">
    <source>
        <dbReference type="Pfam" id="PF01408"/>
    </source>
</evidence>
<feature type="domain" description="GFO/IDH/MocA-like oxidoreductase" evidence="2">
    <location>
        <begin position="137"/>
        <end position="246"/>
    </location>
</feature>
<dbReference type="OrthoDB" id="9815825at2"/>
<dbReference type="PANTHER" id="PTHR43054">
    <property type="match status" value="1"/>
</dbReference>
<dbReference type="SUPFAM" id="SSF55347">
    <property type="entry name" value="Glyceraldehyde-3-phosphate dehydrogenase-like, C-terminal domain"/>
    <property type="match status" value="1"/>
</dbReference>
<protein>
    <submittedName>
        <fullName evidence="3">Oxidoreductase</fullName>
    </submittedName>
</protein>
<sequence>MKFGTVGTGWITEAFIEAAKESESLTYTAVYSRQVEKAKTFAEKHNAELVFNNIKKMAASEELDAVYIASPNAMHFEHVLTFLEHKKHVICEKPIFSNLKEWNKAYETAADNNVFLFEAMRNLHSPNFASVQEGLQKIGQVRSMILPFVQYSSRYDKYLAGEKPNIFTAKFSGGALVDLGVYPLALSAGLFGKPETAAYFPVKLDSGVDGSGALVLTYPGFSGTILCSKIAQSSNQCEIHGEKGTLFFDNAGDMYNPKVVMNSTKEEIRLEADDHPNNMVYEAKEFARIIKSGDTDKYERLKQISYDVLEVTEKVRKENGIVFDSEKE</sequence>
<accession>A0A0U4FBS8</accession>
<name>A0A0U4FBS8_9BACI</name>
<dbReference type="GO" id="GO:0000166">
    <property type="term" value="F:nucleotide binding"/>
    <property type="evidence" value="ECO:0007669"/>
    <property type="project" value="InterPro"/>
</dbReference>
<dbReference type="Pfam" id="PF01408">
    <property type="entry name" value="GFO_IDH_MocA"/>
    <property type="match status" value="1"/>
</dbReference>
<dbReference type="RefSeq" id="WP_068447646.1">
    <property type="nucleotide sequence ID" value="NZ_CP013862.1"/>
</dbReference>
<dbReference type="Proteomes" id="UP000050331">
    <property type="component" value="Chromosome"/>
</dbReference>
<organism evidence="3 4">
    <name type="scientific">Lentibacillus amyloliquefaciens</name>
    <dbReference type="NCBI Taxonomy" id="1472767"/>
    <lineage>
        <taxon>Bacteria</taxon>
        <taxon>Bacillati</taxon>
        <taxon>Bacillota</taxon>
        <taxon>Bacilli</taxon>
        <taxon>Bacillales</taxon>
        <taxon>Bacillaceae</taxon>
        <taxon>Lentibacillus</taxon>
    </lineage>
</organism>
<dbReference type="InterPro" id="IPR000683">
    <property type="entry name" value="Gfo/Idh/MocA-like_OxRdtase_N"/>
</dbReference>
<dbReference type="SUPFAM" id="SSF51735">
    <property type="entry name" value="NAD(P)-binding Rossmann-fold domains"/>
    <property type="match status" value="1"/>
</dbReference>
<evidence type="ECO:0000313" key="3">
    <source>
        <dbReference type="EMBL" id="ALX50291.1"/>
    </source>
</evidence>
<dbReference type="PANTHER" id="PTHR43054:SF1">
    <property type="entry name" value="SCYLLO-INOSITOL 2-DEHYDROGENASE (NADP(+)) IOLU"/>
    <property type="match status" value="1"/>
</dbReference>
<dbReference type="InterPro" id="IPR055170">
    <property type="entry name" value="GFO_IDH_MocA-like_dom"/>
</dbReference>
<dbReference type="Gene3D" id="3.30.360.10">
    <property type="entry name" value="Dihydrodipicolinate Reductase, domain 2"/>
    <property type="match status" value="1"/>
</dbReference>
<dbReference type="STRING" id="1472767.AOX59_17930"/>
<evidence type="ECO:0000259" key="2">
    <source>
        <dbReference type="Pfam" id="PF22725"/>
    </source>
</evidence>
<dbReference type="InterPro" id="IPR036291">
    <property type="entry name" value="NAD(P)-bd_dom_sf"/>
</dbReference>
<dbReference type="EMBL" id="CP013862">
    <property type="protein sequence ID" value="ALX50291.1"/>
    <property type="molecule type" value="Genomic_DNA"/>
</dbReference>
<dbReference type="Pfam" id="PF22725">
    <property type="entry name" value="GFO_IDH_MocA_C3"/>
    <property type="match status" value="1"/>
</dbReference>
<reference evidence="3 4" key="1">
    <citation type="submission" date="2016-01" db="EMBL/GenBank/DDBJ databases">
        <title>Complete genome sequence of strain Lentibacillus amyloliquefaciens LAM0015T isolated from saline sediment.</title>
        <authorList>
            <person name="Wang J.-L."/>
            <person name="He M.-X."/>
        </authorList>
    </citation>
    <scope>NUCLEOTIDE SEQUENCE [LARGE SCALE GENOMIC DNA]</scope>
    <source>
        <strain evidence="3 4">LAM0015</strain>
    </source>
</reference>
<dbReference type="KEGG" id="lao:AOX59_17930"/>
<feature type="domain" description="Gfo/Idh/MocA-like oxidoreductase N-terminal" evidence="1">
    <location>
        <begin position="2"/>
        <end position="117"/>
    </location>
</feature>